<dbReference type="Proteomes" id="UP000472260">
    <property type="component" value="Unassembled WGS sequence"/>
</dbReference>
<proteinExistence type="inferred from homology"/>
<accession>A0A671MJX1</accession>
<dbReference type="Ensembl" id="ENSSANT00000035828.1">
    <property type="protein sequence ID" value="ENSSANP00000033647.1"/>
    <property type="gene ID" value="ENSSANG00000017127.1"/>
</dbReference>
<dbReference type="InterPro" id="IPR019151">
    <property type="entry name" value="Proteasome_assmbl_chaperone_2"/>
</dbReference>
<organism evidence="4 5">
    <name type="scientific">Sinocyclocheilus anshuiensis</name>
    <dbReference type="NCBI Taxonomy" id="1608454"/>
    <lineage>
        <taxon>Eukaryota</taxon>
        <taxon>Metazoa</taxon>
        <taxon>Chordata</taxon>
        <taxon>Craniata</taxon>
        <taxon>Vertebrata</taxon>
        <taxon>Euteleostomi</taxon>
        <taxon>Actinopterygii</taxon>
        <taxon>Neopterygii</taxon>
        <taxon>Teleostei</taxon>
        <taxon>Ostariophysi</taxon>
        <taxon>Cypriniformes</taxon>
        <taxon>Cyprinidae</taxon>
        <taxon>Cyprininae</taxon>
        <taxon>Sinocyclocheilus</taxon>
    </lineage>
</organism>
<dbReference type="PANTHER" id="PTHR12970">
    <property type="entry name" value="PROTEASOME ASSEMBLY CHAPERONE 2"/>
    <property type="match status" value="1"/>
</dbReference>
<dbReference type="InterPro" id="IPR038389">
    <property type="entry name" value="PSMG2_sf"/>
</dbReference>
<dbReference type="Pfam" id="PF09754">
    <property type="entry name" value="PAC2"/>
    <property type="match status" value="1"/>
</dbReference>
<evidence type="ECO:0000313" key="5">
    <source>
        <dbReference type="Proteomes" id="UP000472260"/>
    </source>
</evidence>
<dbReference type="GO" id="GO:0005829">
    <property type="term" value="C:cytosol"/>
    <property type="evidence" value="ECO:0007669"/>
    <property type="project" value="TreeGrafter"/>
</dbReference>
<evidence type="ECO:0000256" key="2">
    <source>
        <dbReference type="ARBA" id="ARBA00023186"/>
    </source>
</evidence>
<dbReference type="PANTHER" id="PTHR12970:SF1">
    <property type="entry name" value="PROTEASOME ASSEMBLY CHAPERONE 2"/>
    <property type="match status" value="1"/>
</dbReference>
<keyword evidence="2" id="KW-0143">Chaperone</keyword>
<evidence type="ECO:0000256" key="1">
    <source>
        <dbReference type="ARBA" id="ARBA00019186"/>
    </source>
</evidence>
<dbReference type="GO" id="GO:0043248">
    <property type="term" value="P:proteasome assembly"/>
    <property type="evidence" value="ECO:0007669"/>
    <property type="project" value="TreeGrafter"/>
</dbReference>
<name>A0A671MJX1_9TELE</name>
<dbReference type="InterPro" id="IPR016562">
    <property type="entry name" value="Proteasome_assmbl_chp_2_euk"/>
</dbReference>
<protein>
    <recommendedName>
        <fullName evidence="1">Proteasome assembly chaperone 2</fullName>
    </recommendedName>
</protein>
<keyword evidence="5" id="KW-1185">Reference proteome</keyword>
<sequence length="108" mass="11803">MVSELVVALVYQLHHHDKRMLQFSNTEPLMIVQPAVSVGNVGQLAVDLLISTLNMPRVGYFHTDCLTAMAGNSPYAASAQLSTGAEVYSHRDLKLAVLQIRTPIIQVS</sequence>
<dbReference type="Gene3D" id="3.40.50.10900">
    <property type="entry name" value="PAC-like subunit"/>
    <property type="match status" value="1"/>
</dbReference>
<evidence type="ECO:0000256" key="3">
    <source>
        <dbReference type="ARBA" id="ARBA00025745"/>
    </source>
</evidence>
<dbReference type="GO" id="GO:0005634">
    <property type="term" value="C:nucleus"/>
    <property type="evidence" value="ECO:0007669"/>
    <property type="project" value="TreeGrafter"/>
</dbReference>
<reference evidence="4" key="1">
    <citation type="submission" date="2025-08" db="UniProtKB">
        <authorList>
            <consortium name="Ensembl"/>
        </authorList>
    </citation>
    <scope>IDENTIFICATION</scope>
</reference>
<comment type="similarity">
    <text evidence="3">Belongs to the PSMG2 family.</text>
</comment>
<evidence type="ECO:0000313" key="4">
    <source>
        <dbReference type="Ensembl" id="ENSSANP00000033647.1"/>
    </source>
</evidence>
<dbReference type="AlphaFoldDB" id="A0A671MJX1"/>
<reference evidence="4" key="2">
    <citation type="submission" date="2025-09" db="UniProtKB">
        <authorList>
            <consortium name="Ensembl"/>
        </authorList>
    </citation>
    <scope>IDENTIFICATION</scope>
</reference>